<dbReference type="HOGENOM" id="CLU_2167269_0_0_11"/>
<accession>Q2JDY0</accession>
<organism evidence="1 2">
    <name type="scientific">Frankia casuarinae (strain DSM 45818 / CECT 9043 / HFP020203 / CcI3)</name>
    <dbReference type="NCBI Taxonomy" id="106370"/>
    <lineage>
        <taxon>Bacteria</taxon>
        <taxon>Bacillati</taxon>
        <taxon>Actinomycetota</taxon>
        <taxon>Actinomycetes</taxon>
        <taxon>Frankiales</taxon>
        <taxon>Frankiaceae</taxon>
        <taxon>Frankia</taxon>
    </lineage>
</organism>
<dbReference type="eggNOG" id="ENOG5033721">
    <property type="taxonomic scope" value="Bacteria"/>
</dbReference>
<reference evidence="1 2" key="1">
    <citation type="journal article" date="2007" name="Genome Res.">
        <title>Genome characteristics of facultatively symbiotic Frankia sp. strains reflect host range and host plant biogeography.</title>
        <authorList>
            <person name="Normand P."/>
            <person name="Lapierre P."/>
            <person name="Tisa L.S."/>
            <person name="Gogarten J.P."/>
            <person name="Alloisio N."/>
            <person name="Bagnarol E."/>
            <person name="Bassi C.A."/>
            <person name="Berry A.M."/>
            <person name="Bickhart D.M."/>
            <person name="Choisne N."/>
            <person name="Couloux A."/>
            <person name="Cournoyer B."/>
            <person name="Cruveiller S."/>
            <person name="Daubin V."/>
            <person name="Demange N."/>
            <person name="Francino M.P."/>
            <person name="Goltsman E."/>
            <person name="Huang Y."/>
            <person name="Kopp O.R."/>
            <person name="Labarre L."/>
            <person name="Lapidus A."/>
            <person name="Lavire C."/>
            <person name="Marechal J."/>
            <person name="Martinez M."/>
            <person name="Mastronunzio J.E."/>
            <person name="Mullin B.C."/>
            <person name="Niemann J."/>
            <person name="Pujic P."/>
            <person name="Rawnsley T."/>
            <person name="Rouy Z."/>
            <person name="Schenowitz C."/>
            <person name="Sellstedt A."/>
            <person name="Tavares F."/>
            <person name="Tomkins J.P."/>
            <person name="Vallenet D."/>
            <person name="Valverde C."/>
            <person name="Wall L.G."/>
            <person name="Wang Y."/>
            <person name="Medigue C."/>
            <person name="Benson D.R."/>
        </authorList>
    </citation>
    <scope>NUCLEOTIDE SEQUENCE [LARGE SCALE GENOMIC DNA]</scope>
    <source>
        <strain evidence="2">DSM 45818 / CECT 9043 / CcI3</strain>
    </source>
</reference>
<dbReference type="Proteomes" id="UP000001937">
    <property type="component" value="Chromosome"/>
</dbReference>
<keyword evidence="2" id="KW-1185">Reference proteome</keyword>
<sequence>MSWEGERPADNLAAGSAFNEMFQRYDDDPETPATDLIAAYCEALTHRWPDDDTAPWSVTPQPSGPFLYLCVVWSMAEEVSAYTAELAASMRLVCYDPQEEMLLP</sequence>
<proteinExistence type="predicted"/>
<evidence type="ECO:0000313" key="1">
    <source>
        <dbReference type="EMBL" id="ABD10512.1"/>
    </source>
</evidence>
<gene>
    <name evidence="1" type="ordered locus">Francci3_1133</name>
</gene>
<evidence type="ECO:0000313" key="2">
    <source>
        <dbReference type="Proteomes" id="UP000001937"/>
    </source>
</evidence>
<dbReference type="KEGG" id="fra:Francci3_1133"/>
<protein>
    <submittedName>
        <fullName evidence="1">Uncharacterized protein</fullName>
    </submittedName>
</protein>
<name>Q2JDY0_FRACC</name>
<dbReference type="EMBL" id="CP000249">
    <property type="protein sequence ID" value="ABD10512.1"/>
    <property type="molecule type" value="Genomic_DNA"/>
</dbReference>
<dbReference type="AlphaFoldDB" id="Q2JDY0"/>